<feature type="domain" description="Multidrug resistance protein MdtA-like barrel-sandwich hybrid" evidence="4">
    <location>
        <begin position="61"/>
        <end position="182"/>
    </location>
</feature>
<dbReference type="STRING" id="1856405.BFC17_00570"/>
<feature type="domain" description="CusB-like beta-barrel" evidence="5">
    <location>
        <begin position="194"/>
        <end position="269"/>
    </location>
</feature>
<dbReference type="AlphaFoldDB" id="A0A1E8FKD3"/>
<dbReference type="NCBIfam" id="TIGR01730">
    <property type="entry name" value="RND_mfp"/>
    <property type="match status" value="1"/>
</dbReference>
<dbReference type="Pfam" id="PF25989">
    <property type="entry name" value="YknX_C"/>
    <property type="match status" value="1"/>
</dbReference>
<evidence type="ECO:0000256" key="1">
    <source>
        <dbReference type="ARBA" id="ARBA00009477"/>
    </source>
</evidence>
<reference evidence="7 8" key="1">
    <citation type="submission" date="2016-09" db="EMBL/GenBank/DDBJ databases">
        <title>Alteromonas lipolytica, a new species isolated from sea water.</title>
        <authorList>
            <person name="Wu Y.-H."/>
            <person name="Cheng H."/>
            <person name="Xu X.-W."/>
        </authorList>
    </citation>
    <scope>NUCLEOTIDE SEQUENCE [LARGE SCALE GENOMIC DNA]</scope>
    <source>
        <strain evidence="7 8">JW12</strain>
    </source>
</reference>
<feature type="domain" description="Multidrug resistance protein MdtA-like alpha-helical hairpin" evidence="3">
    <location>
        <begin position="96"/>
        <end position="156"/>
    </location>
</feature>
<feature type="chain" id="PRO_5009214369" evidence="2">
    <location>
        <begin position="23"/>
        <end position="360"/>
    </location>
</feature>
<dbReference type="PANTHER" id="PTHR30469">
    <property type="entry name" value="MULTIDRUG RESISTANCE PROTEIN MDTA"/>
    <property type="match status" value="1"/>
</dbReference>
<gene>
    <name evidence="7" type="ORF">BFC17_00570</name>
</gene>
<keyword evidence="2" id="KW-0732">Signal</keyword>
<proteinExistence type="inferred from homology"/>
<dbReference type="InterPro" id="IPR006143">
    <property type="entry name" value="RND_pump_MFP"/>
</dbReference>
<dbReference type="InterPro" id="IPR058624">
    <property type="entry name" value="MdtA-like_HH"/>
</dbReference>
<dbReference type="Pfam" id="PF25917">
    <property type="entry name" value="BSH_RND"/>
    <property type="match status" value="1"/>
</dbReference>
<name>A0A1E8FKD3_9ALTE</name>
<evidence type="ECO:0000259" key="6">
    <source>
        <dbReference type="Pfam" id="PF25989"/>
    </source>
</evidence>
<keyword evidence="8" id="KW-1185">Reference proteome</keyword>
<dbReference type="Gene3D" id="2.40.50.100">
    <property type="match status" value="1"/>
</dbReference>
<feature type="domain" description="YknX-like C-terminal permuted SH3-like" evidence="6">
    <location>
        <begin position="282"/>
        <end position="352"/>
    </location>
</feature>
<comment type="similarity">
    <text evidence="1">Belongs to the membrane fusion protein (MFP) (TC 8.A.1) family.</text>
</comment>
<comment type="caution">
    <text evidence="7">The sequence shown here is derived from an EMBL/GenBank/DDBJ whole genome shotgun (WGS) entry which is preliminary data.</text>
</comment>
<dbReference type="Gene3D" id="1.10.287.470">
    <property type="entry name" value="Helix hairpin bin"/>
    <property type="match status" value="1"/>
</dbReference>
<feature type="signal peptide" evidence="2">
    <location>
        <begin position="1"/>
        <end position="22"/>
    </location>
</feature>
<dbReference type="SUPFAM" id="SSF111369">
    <property type="entry name" value="HlyD-like secretion proteins"/>
    <property type="match status" value="1"/>
</dbReference>
<dbReference type="EMBL" id="MJIC01000001">
    <property type="protein sequence ID" value="OFI36409.1"/>
    <property type="molecule type" value="Genomic_DNA"/>
</dbReference>
<dbReference type="GO" id="GO:1990281">
    <property type="term" value="C:efflux pump complex"/>
    <property type="evidence" value="ECO:0007669"/>
    <property type="project" value="TreeGrafter"/>
</dbReference>
<evidence type="ECO:0000259" key="5">
    <source>
        <dbReference type="Pfam" id="PF25954"/>
    </source>
</evidence>
<dbReference type="PANTHER" id="PTHR30469:SF20">
    <property type="entry name" value="EFFLUX RND TRANSPORTER PERIPLASMIC ADAPTOR SUBUNIT"/>
    <property type="match status" value="1"/>
</dbReference>
<dbReference type="GO" id="GO:0015562">
    <property type="term" value="F:efflux transmembrane transporter activity"/>
    <property type="evidence" value="ECO:0007669"/>
    <property type="project" value="TreeGrafter"/>
</dbReference>
<protein>
    <submittedName>
        <fullName evidence="7">Uncharacterized protein</fullName>
    </submittedName>
</protein>
<dbReference type="Pfam" id="PF25876">
    <property type="entry name" value="HH_MFP_RND"/>
    <property type="match status" value="1"/>
</dbReference>
<evidence type="ECO:0000313" key="7">
    <source>
        <dbReference type="EMBL" id="OFI36409.1"/>
    </source>
</evidence>
<dbReference type="InterPro" id="IPR058792">
    <property type="entry name" value="Beta-barrel_RND_2"/>
</dbReference>
<evidence type="ECO:0000256" key="2">
    <source>
        <dbReference type="SAM" id="SignalP"/>
    </source>
</evidence>
<dbReference type="InterPro" id="IPR058637">
    <property type="entry name" value="YknX-like_C"/>
</dbReference>
<dbReference type="PROSITE" id="PS51257">
    <property type="entry name" value="PROKAR_LIPOPROTEIN"/>
    <property type="match status" value="1"/>
</dbReference>
<sequence length="360" mass="39412">MSVIRASVASALILALSGCSSEAENQVTETQTTKLVKTLTLESIDHGGYREFPAVVEASEEATLAFRVSGELQTLKVMAGQHVNSGEVLATLDPTDYQIAVDQARANYDLAKVQFDRSKTLLDKQLASKAGFDEAKAQLKVAEAALKSAETNLAYTELHAPFSGQVAQRYVENYESIMAQQAVFSLQKNTVVDVAIQIPEDLLSNLDKESQYQPEVRFDTHPDDVFRATLKEYDTDADPATNTYKVVFQLTRPDNFNVFPGMSATVRAQLDQVMKVKSAGWNVPAAAIFTDGTGNNEQSYVFVVVKDNQLEKRAVTLGNITDDGFVVTDGLVSGEQVVAAGVHRLQDGETIRIWHKERGL</sequence>
<organism evidence="7 8">
    <name type="scientific">Alteromonas lipolytica</name>
    <dbReference type="NCBI Taxonomy" id="1856405"/>
    <lineage>
        <taxon>Bacteria</taxon>
        <taxon>Pseudomonadati</taxon>
        <taxon>Pseudomonadota</taxon>
        <taxon>Gammaproteobacteria</taxon>
        <taxon>Alteromonadales</taxon>
        <taxon>Alteromonadaceae</taxon>
        <taxon>Alteromonas/Salinimonas group</taxon>
        <taxon>Alteromonas</taxon>
    </lineage>
</organism>
<evidence type="ECO:0000313" key="8">
    <source>
        <dbReference type="Proteomes" id="UP000176037"/>
    </source>
</evidence>
<accession>A0A1E8FKD3</accession>
<dbReference type="Gene3D" id="2.40.30.170">
    <property type="match status" value="1"/>
</dbReference>
<dbReference type="Pfam" id="PF25954">
    <property type="entry name" value="Beta-barrel_RND_2"/>
    <property type="match status" value="1"/>
</dbReference>
<dbReference type="Proteomes" id="UP000176037">
    <property type="component" value="Unassembled WGS sequence"/>
</dbReference>
<dbReference type="InterPro" id="IPR058625">
    <property type="entry name" value="MdtA-like_BSH"/>
</dbReference>
<evidence type="ECO:0000259" key="4">
    <source>
        <dbReference type="Pfam" id="PF25917"/>
    </source>
</evidence>
<evidence type="ECO:0000259" key="3">
    <source>
        <dbReference type="Pfam" id="PF25876"/>
    </source>
</evidence>
<dbReference type="RefSeq" id="WP_070174519.1">
    <property type="nucleotide sequence ID" value="NZ_BMJR01000004.1"/>
</dbReference>
<dbReference type="Gene3D" id="2.40.420.20">
    <property type="match status" value="1"/>
</dbReference>